<protein>
    <recommendedName>
        <fullName evidence="3">PIN domain-containing protein</fullName>
    </recommendedName>
</protein>
<organism evidence="1 2">
    <name type="scientific">Herminiimonas contaminans</name>
    <dbReference type="NCBI Taxonomy" id="1111140"/>
    <lineage>
        <taxon>Bacteria</taxon>
        <taxon>Pseudomonadati</taxon>
        <taxon>Pseudomonadota</taxon>
        <taxon>Betaproteobacteria</taxon>
        <taxon>Burkholderiales</taxon>
        <taxon>Oxalobacteraceae</taxon>
        <taxon>Herminiimonas</taxon>
    </lineage>
</organism>
<evidence type="ECO:0008006" key="3">
    <source>
        <dbReference type="Google" id="ProtNLM"/>
    </source>
</evidence>
<name>A0ABS0EV21_9BURK</name>
<reference evidence="1 2" key="1">
    <citation type="submission" date="2020-11" db="EMBL/GenBank/DDBJ databases">
        <title>WGS of Herminiimonas contaminans strain Marseille-Q4544 isolated from planarians Schmidtea mediterranea.</title>
        <authorList>
            <person name="Kangale L."/>
        </authorList>
    </citation>
    <scope>NUCLEOTIDE SEQUENCE [LARGE SCALE GENOMIC DNA]</scope>
    <source>
        <strain evidence="1 2">Marseille-Q4544</strain>
    </source>
</reference>
<proteinExistence type="predicted"/>
<sequence>MLEYVLEKLINLLGPIATLSKDKRELKDNALSAISIALTETKLYYRDRERGKPRNPKTEAKLAKVWAAAAIPLRHIDEELAMACQHKAEFWIAPENWNAEELSRLGIRLSDVSSAYHRLAMPRYANLASHQKPFSKPSL</sequence>
<keyword evidence="2" id="KW-1185">Reference proteome</keyword>
<gene>
    <name evidence="1" type="ORF">IXC47_04950</name>
</gene>
<evidence type="ECO:0000313" key="1">
    <source>
        <dbReference type="EMBL" id="MBF8177028.1"/>
    </source>
</evidence>
<accession>A0ABS0EV21</accession>
<dbReference type="EMBL" id="JADOEL010000003">
    <property type="protein sequence ID" value="MBF8177028.1"/>
    <property type="molecule type" value="Genomic_DNA"/>
</dbReference>
<evidence type="ECO:0000313" key="2">
    <source>
        <dbReference type="Proteomes" id="UP000657372"/>
    </source>
</evidence>
<dbReference type="Proteomes" id="UP000657372">
    <property type="component" value="Unassembled WGS sequence"/>
</dbReference>
<comment type="caution">
    <text evidence="1">The sequence shown here is derived from an EMBL/GenBank/DDBJ whole genome shotgun (WGS) entry which is preliminary data.</text>
</comment>